<dbReference type="Gene3D" id="1.20.58.2240">
    <property type="match status" value="1"/>
</dbReference>
<evidence type="ECO:0000259" key="5">
    <source>
        <dbReference type="Pfam" id="PF02782"/>
    </source>
</evidence>
<dbReference type="PANTHER" id="PTHR43435:SF4">
    <property type="entry name" value="FGGY CARBOHYDRATE KINASE DOMAIN-CONTAINING PROTEIN"/>
    <property type="match status" value="1"/>
</dbReference>
<comment type="caution">
    <text evidence="6">The sequence shown here is derived from an EMBL/GenBank/DDBJ whole genome shotgun (WGS) entry which is preliminary data.</text>
</comment>
<keyword evidence="3" id="KW-0418">Kinase</keyword>
<sequence length="588" mass="65384">MDCLLRQLGAKIRNKCSLKIHIRWTSSDAVVVDENPHVKGPFFVAAHASSGYCRAGLVNDQGVIAKIAATATKMYQSGSFHEQSSDNVWNGLIHCIKKITENVPIADIKAICFTSRPALVTVDKDGKSLTASVSRDNSRNTIMHFDTRSYREAKLINQTHHSIIQYFGELILPELQESKVMWLKSHLFEECWKNVGAFYDMTDYLTWRATGSQTRSLSVLISNWSYEITVNGNEGWNSRFFKEIGLEEMETDNWKVIGSSAQLPGKPAGEGLRENVAIEMGLTPGLPVAISMLDQYASGLGLIGCKVEGIDEDITKRLCIAIGALGSSHFVLSHNPVFVKGVWGPFKGVIYPEMWLNQGGQTTSMGLVEYVVDKHPATSTITKRIGKMRIHKYLNKLLKVKAQQRNLKFISYLTRDLHVLPDFNGNRSPLADPLVRGAISGLSLSDNQESLALMYLATLQGITYGTKYIMDTMSHYGFNMNCVFLSGYLGANSVFSHLHADVCRMPVVCPHEPNSCLIGAAILGAVASNHYSSFNEATSAMGGTGKVFKPREDKELIDFHARKYEVLMKMYEHQSLYRSTMSNPMESH</sequence>
<dbReference type="CDD" id="cd07782">
    <property type="entry name" value="ASKHA_NBD_FGGY_D-RBK"/>
    <property type="match status" value="1"/>
</dbReference>
<evidence type="ECO:0000256" key="2">
    <source>
        <dbReference type="ARBA" id="ARBA00022679"/>
    </source>
</evidence>
<evidence type="ECO:0000256" key="3">
    <source>
        <dbReference type="ARBA" id="ARBA00022777"/>
    </source>
</evidence>
<evidence type="ECO:0000313" key="7">
    <source>
        <dbReference type="Proteomes" id="UP000625711"/>
    </source>
</evidence>
<proteinExistence type="inferred from homology"/>
<evidence type="ECO:0000259" key="4">
    <source>
        <dbReference type="Pfam" id="PF00370"/>
    </source>
</evidence>
<dbReference type="GO" id="GO:0019321">
    <property type="term" value="P:pentose metabolic process"/>
    <property type="evidence" value="ECO:0007669"/>
    <property type="project" value="TreeGrafter"/>
</dbReference>
<evidence type="ECO:0000313" key="6">
    <source>
        <dbReference type="EMBL" id="KAF7265532.1"/>
    </source>
</evidence>
<comment type="similarity">
    <text evidence="1">Belongs to the FGGY kinase family.</text>
</comment>
<reference evidence="6" key="1">
    <citation type="submission" date="2020-08" db="EMBL/GenBank/DDBJ databases">
        <title>Genome sequencing and assembly of the red palm weevil Rhynchophorus ferrugineus.</title>
        <authorList>
            <person name="Dias G.B."/>
            <person name="Bergman C.M."/>
            <person name="Manee M."/>
        </authorList>
    </citation>
    <scope>NUCLEOTIDE SEQUENCE</scope>
    <source>
        <strain evidence="6">AA-2017</strain>
        <tissue evidence="6">Whole larva</tissue>
    </source>
</reference>
<dbReference type="InterPro" id="IPR043129">
    <property type="entry name" value="ATPase_NBD"/>
</dbReference>
<dbReference type="Proteomes" id="UP000625711">
    <property type="component" value="Unassembled WGS sequence"/>
</dbReference>
<name>A0A834HNG1_RHYFE</name>
<dbReference type="InterPro" id="IPR006003">
    <property type="entry name" value="FGGY_RbtK-like"/>
</dbReference>
<dbReference type="InterPro" id="IPR018484">
    <property type="entry name" value="FGGY_N"/>
</dbReference>
<dbReference type="PANTHER" id="PTHR43435">
    <property type="entry name" value="RIBULOKINASE"/>
    <property type="match status" value="1"/>
</dbReference>
<dbReference type="AlphaFoldDB" id="A0A834HNG1"/>
<feature type="domain" description="Carbohydrate kinase FGGY N-terminal" evidence="4">
    <location>
        <begin position="53"/>
        <end position="301"/>
    </location>
</feature>
<dbReference type="Pfam" id="PF00370">
    <property type="entry name" value="FGGY_N"/>
    <property type="match status" value="1"/>
</dbReference>
<keyword evidence="7" id="KW-1185">Reference proteome</keyword>
<evidence type="ECO:0008006" key="8">
    <source>
        <dbReference type="Google" id="ProtNLM"/>
    </source>
</evidence>
<dbReference type="GO" id="GO:0005737">
    <property type="term" value="C:cytoplasm"/>
    <property type="evidence" value="ECO:0007669"/>
    <property type="project" value="TreeGrafter"/>
</dbReference>
<keyword evidence="2" id="KW-0808">Transferase</keyword>
<organism evidence="6 7">
    <name type="scientific">Rhynchophorus ferrugineus</name>
    <name type="common">Red palm weevil</name>
    <name type="synonym">Curculio ferrugineus</name>
    <dbReference type="NCBI Taxonomy" id="354439"/>
    <lineage>
        <taxon>Eukaryota</taxon>
        <taxon>Metazoa</taxon>
        <taxon>Ecdysozoa</taxon>
        <taxon>Arthropoda</taxon>
        <taxon>Hexapoda</taxon>
        <taxon>Insecta</taxon>
        <taxon>Pterygota</taxon>
        <taxon>Neoptera</taxon>
        <taxon>Endopterygota</taxon>
        <taxon>Coleoptera</taxon>
        <taxon>Polyphaga</taxon>
        <taxon>Cucujiformia</taxon>
        <taxon>Curculionidae</taxon>
        <taxon>Dryophthorinae</taxon>
        <taxon>Rhynchophorus</taxon>
    </lineage>
</organism>
<gene>
    <name evidence="6" type="ORF">GWI33_021067</name>
</gene>
<dbReference type="InterPro" id="IPR000577">
    <property type="entry name" value="Carb_kinase_FGGY"/>
</dbReference>
<dbReference type="Gene3D" id="3.30.420.40">
    <property type="match status" value="1"/>
</dbReference>
<dbReference type="InterPro" id="IPR018485">
    <property type="entry name" value="FGGY_C"/>
</dbReference>
<accession>A0A834HNG1</accession>
<dbReference type="OrthoDB" id="203824at2759"/>
<protein>
    <recommendedName>
        <fullName evidence="8">Carbohydrate kinase FGGY C-terminal domain-containing protein</fullName>
    </recommendedName>
</protein>
<dbReference type="GO" id="GO:0019150">
    <property type="term" value="F:D-ribulokinase activity"/>
    <property type="evidence" value="ECO:0007669"/>
    <property type="project" value="TreeGrafter"/>
</dbReference>
<dbReference type="NCBIfam" id="TIGR01315">
    <property type="entry name" value="5C_CHO_kinase"/>
    <property type="match status" value="1"/>
</dbReference>
<dbReference type="Pfam" id="PF02782">
    <property type="entry name" value="FGGY_C"/>
    <property type="match status" value="1"/>
</dbReference>
<dbReference type="PIRSF" id="PIRSF000538">
    <property type="entry name" value="GlpK"/>
    <property type="match status" value="1"/>
</dbReference>
<feature type="domain" description="Carbohydrate kinase FGGY C-terminal" evidence="5">
    <location>
        <begin position="326"/>
        <end position="527"/>
    </location>
</feature>
<evidence type="ECO:0000256" key="1">
    <source>
        <dbReference type="ARBA" id="ARBA00009156"/>
    </source>
</evidence>
<dbReference type="SUPFAM" id="SSF53067">
    <property type="entry name" value="Actin-like ATPase domain"/>
    <property type="match status" value="2"/>
</dbReference>
<dbReference type="EMBL" id="JAACXV010014609">
    <property type="protein sequence ID" value="KAF7265532.1"/>
    <property type="molecule type" value="Genomic_DNA"/>
</dbReference>